<keyword evidence="1" id="KW-0614">Plasmid</keyword>
<evidence type="ECO:0000313" key="2">
    <source>
        <dbReference type="Proteomes" id="UP000008206"/>
    </source>
</evidence>
<accession>E0UNV2</accession>
<sequence length="125" mass="14224">MEYLITPPESTEWRINPDALIEDLEKSWSQIELKTVTNPDDYYCLEWIITSPETGQRIDGALHRDLQGISLDGYILDCAAFAVWFRSLVSPSPKLVFCDQGFNSHVFLQENMTGAEIVQPFLALV</sequence>
<evidence type="ECO:0000313" key="1">
    <source>
        <dbReference type="EMBL" id="ADN18632.1"/>
    </source>
</evidence>
<proteinExistence type="predicted"/>
<protein>
    <submittedName>
        <fullName evidence="1">Uncharacterized protein</fullName>
    </submittedName>
</protein>
<dbReference type="EMBL" id="CP002202">
    <property type="protein sequence ID" value="ADN18632.1"/>
    <property type="molecule type" value="Genomic_DNA"/>
</dbReference>
<dbReference type="OrthoDB" id="582330at2"/>
<reference evidence="2" key="1">
    <citation type="journal article" date="2011" name="MBio">
        <title>Novel metabolic attributes of the genus Cyanothece, comprising a group of unicellular nitrogen-fixing Cyanobacteria.</title>
        <authorList>
            <person name="Bandyopadhyay A."/>
            <person name="Elvitigala T."/>
            <person name="Welsh E."/>
            <person name="Stockel J."/>
            <person name="Liberton M."/>
            <person name="Min H."/>
            <person name="Sherman L.A."/>
            <person name="Pakrasi H.B."/>
        </authorList>
    </citation>
    <scope>NUCLEOTIDE SEQUENCE [LARGE SCALE GENOMIC DNA]</scope>
    <source>
        <strain evidence="2">PCC 7822</strain>
        <plasmid evidence="2">Cy782204</plasmid>
    </source>
</reference>
<gene>
    <name evidence="1" type="ordered locus">Cyan7822_6687</name>
</gene>
<keyword evidence="2" id="KW-1185">Reference proteome</keyword>
<dbReference type="AlphaFoldDB" id="E0UNV2"/>
<dbReference type="Proteomes" id="UP000008206">
    <property type="component" value="Plasmid Cy782204"/>
</dbReference>
<organism evidence="1 2">
    <name type="scientific">Gloeothece verrucosa (strain PCC 7822)</name>
    <name type="common">Cyanothece sp. (strain PCC 7822)</name>
    <dbReference type="NCBI Taxonomy" id="497965"/>
    <lineage>
        <taxon>Bacteria</taxon>
        <taxon>Bacillati</taxon>
        <taxon>Cyanobacteriota</taxon>
        <taxon>Cyanophyceae</taxon>
        <taxon>Oscillatoriophycideae</taxon>
        <taxon>Chroococcales</taxon>
        <taxon>Aphanothecaceae</taxon>
        <taxon>Gloeothece</taxon>
        <taxon>Gloeothece verrucosa</taxon>
    </lineage>
</organism>
<geneLocation type="plasmid" evidence="1 2">
    <name>Cy782204</name>
</geneLocation>
<dbReference type="KEGG" id="cyj:Cyan7822_6687"/>
<dbReference type="HOGENOM" id="CLU_1988938_0_0_3"/>
<name>E0UNV2_GLOV7</name>
<dbReference type="RefSeq" id="WP_013325754.1">
    <property type="nucleotide sequence ID" value="NC_014503.1"/>
</dbReference>